<evidence type="ECO:0000313" key="1">
    <source>
        <dbReference type="EMBL" id="MIV46632.1"/>
    </source>
</evidence>
<evidence type="ECO:0008006" key="2">
    <source>
        <dbReference type="Google" id="ProtNLM"/>
    </source>
</evidence>
<accession>A0A3V3KGE4</accession>
<sequence length="392" mass="44693">MFFSFVTVAHADTLIMKNGDNISGTIVSFRDHICIFSTNYNSAIKVKSSEIKNIKTNKTYTITFVNGDKITGNIKETEKNTPVLIKEGTFYSFDFEQVKDVDVYIKEQKKLVTTKEKYNPPINYLSNYTVLLNPGEVDLDFGFKYRTYKSTSPLPLQGPYQVSSYSVKKIYFYLSPRFGISPDMSIWFNIPWIYTRIDDISSNSWTRHASQGHIGDISLGLQYRILKESENHPSATFSFSLNTPSGRKKYVSDINAWKESLNNSDGFWSITPSLSFVRITDPVTFFGGISYEKTFETNKGNEKIKYGDTASIFIGTGYSLNNISSFGSRFNYSWSDNMKYYGEKIKGTNFELETLSLYYSYLLSEKWTITPELSYPLNANGSTIGVGVTRNF</sequence>
<gene>
    <name evidence="1" type="ORF">A7E06_24860</name>
</gene>
<comment type="caution">
    <text evidence="1">The sequence shown here is derived from an EMBL/GenBank/DDBJ whole genome shotgun (WGS) entry which is preliminary data.</text>
</comment>
<dbReference type="Proteomes" id="UP000839530">
    <property type="component" value="Unassembled WGS sequence"/>
</dbReference>
<organism evidence="1">
    <name type="scientific">Salmonella enterica</name>
    <name type="common">Salmonella choleraesuis</name>
    <dbReference type="NCBI Taxonomy" id="28901"/>
    <lineage>
        <taxon>Bacteria</taxon>
        <taxon>Pseudomonadati</taxon>
        <taxon>Pseudomonadota</taxon>
        <taxon>Gammaproteobacteria</taxon>
        <taxon>Enterobacterales</taxon>
        <taxon>Enterobacteriaceae</taxon>
        <taxon>Salmonella</taxon>
    </lineage>
</organism>
<proteinExistence type="predicted"/>
<reference evidence="1" key="1">
    <citation type="submission" date="2018-07" db="EMBL/GenBank/DDBJ databases">
        <authorList>
            <consortium name="GenomeTrakr network: Whole genome sequencing for foodborne pathogen traceback"/>
        </authorList>
    </citation>
    <scope>NUCLEOTIDE SEQUENCE [LARGE SCALE GENOMIC DNA]</scope>
    <source>
        <strain evidence="1">CFSAN048114</strain>
    </source>
</reference>
<name>A0A3V3KGE4_SALER</name>
<dbReference type="EMBL" id="RSUV01000026">
    <property type="protein sequence ID" value="MIV46632.1"/>
    <property type="molecule type" value="Genomic_DNA"/>
</dbReference>
<protein>
    <recommendedName>
        <fullName evidence="2">DUF481 domain-containing protein</fullName>
    </recommendedName>
</protein>
<dbReference type="AlphaFoldDB" id="A0A3V3KGE4"/>